<dbReference type="PROSITE" id="PS51831">
    <property type="entry name" value="HD"/>
    <property type="match status" value="1"/>
</dbReference>
<evidence type="ECO:0000313" key="11">
    <source>
        <dbReference type="EMBL" id="CAB4797574.1"/>
    </source>
</evidence>
<keyword evidence="3" id="KW-0819">tRNA processing</keyword>
<dbReference type="InterPro" id="IPR014065">
    <property type="entry name" value="tRNA_adenylyltransferase"/>
</dbReference>
<reference evidence="10" key="1">
    <citation type="submission" date="2020-05" db="EMBL/GenBank/DDBJ databases">
        <authorList>
            <person name="Chiriac C."/>
            <person name="Salcher M."/>
            <person name="Ghai R."/>
            <person name="Kavagutti S V."/>
        </authorList>
    </citation>
    <scope>NUCLEOTIDE SEQUENCE</scope>
</reference>
<keyword evidence="8" id="KW-0175">Coiled coil</keyword>
<dbReference type="InterPro" id="IPR043519">
    <property type="entry name" value="NT_sf"/>
</dbReference>
<dbReference type="InterPro" id="IPR006675">
    <property type="entry name" value="HDIG_dom"/>
</dbReference>
<feature type="coiled-coil region" evidence="8">
    <location>
        <begin position="397"/>
        <end position="424"/>
    </location>
</feature>
<dbReference type="AlphaFoldDB" id="A0A6J6VNS7"/>
<feature type="domain" description="HD" evidence="9">
    <location>
        <begin position="275"/>
        <end position="380"/>
    </location>
</feature>
<evidence type="ECO:0000256" key="5">
    <source>
        <dbReference type="ARBA" id="ARBA00022723"/>
    </source>
</evidence>
<evidence type="ECO:0000313" key="13">
    <source>
        <dbReference type="EMBL" id="CAB4892217.1"/>
    </source>
</evidence>
<dbReference type="InterPro" id="IPR002646">
    <property type="entry name" value="PolA_pol_head_dom"/>
</dbReference>
<dbReference type="SUPFAM" id="SSF81891">
    <property type="entry name" value="Poly A polymerase C-terminal region-like"/>
    <property type="match status" value="1"/>
</dbReference>
<dbReference type="EMBL" id="CAFBMF010000018">
    <property type="protein sequence ID" value="CAB4892217.1"/>
    <property type="molecule type" value="Genomic_DNA"/>
</dbReference>
<dbReference type="Gene3D" id="3.30.460.10">
    <property type="entry name" value="Beta Polymerase, domain 2"/>
    <property type="match status" value="1"/>
</dbReference>
<dbReference type="InterPro" id="IPR003607">
    <property type="entry name" value="HD/PDEase_dom"/>
</dbReference>
<dbReference type="PANTHER" id="PTHR46173">
    <property type="entry name" value="CCA TRNA NUCLEOTIDYLTRANSFERASE 1, MITOCHONDRIAL"/>
    <property type="match status" value="1"/>
</dbReference>
<evidence type="ECO:0000313" key="14">
    <source>
        <dbReference type="EMBL" id="CAB5023811.1"/>
    </source>
</evidence>
<dbReference type="PANTHER" id="PTHR46173:SF1">
    <property type="entry name" value="CCA TRNA NUCLEOTIDYLTRANSFERASE 1, MITOCHONDRIAL"/>
    <property type="match status" value="1"/>
</dbReference>
<dbReference type="SUPFAM" id="SSF81301">
    <property type="entry name" value="Nucleotidyltransferase"/>
    <property type="match status" value="1"/>
</dbReference>
<evidence type="ECO:0000256" key="1">
    <source>
        <dbReference type="ARBA" id="ARBA00001946"/>
    </source>
</evidence>
<dbReference type="GO" id="GO:0016779">
    <property type="term" value="F:nucleotidyltransferase activity"/>
    <property type="evidence" value="ECO:0007669"/>
    <property type="project" value="UniProtKB-KW"/>
</dbReference>
<dbReference type="GO" id="GO:0000166">
    <property type="term" value="F:nucleotide binding"/>
    <property type="evidence" value="ECO:0007669"/>
    <property type="project" value="UniProtKB-KW"/>
</dbReference>
<dbReference type="InterPro" id="IPR050264">
    <property type="entry name" value="Bact_CCA-adding_enz_type3_sf"/>
</dbReference>
<dbReference type="Pfam" id="PF12627">
    <property type="entry name" value="PolyA_pol_RNAbd"/>
    <property type="match status" value="1"/>
</dbReference>
<evidence type="ECO:0000256" key="4">
    <source>
        <dbReference type="ARBA" id="ARBA00022695"/>
    </source>
</evidence>
<evidence type="ECO:0000256" key="7">
    <source>
        <dbReference type="ARBA" id="ARBA00022842"/>
    </source>
</evidence>
<dbReference type="InterPro" id="IPR006674">
    <property type="entry name" value="HD_domain"/>
</dbReference>
<dbReference type="NCBIfam" id="TIGR02692">
    <property type="entry name" value="tRNA_CCA_actino"/>
    <property type="match status" value="1"/>
</dbReference>
<dbReference type="CDD" id="cd00077">
    <property type="entry name" value="HDc"/>
    <property type="match status" value="1"/>
</dbReference>
<dbReference type="NCBIfam" id="TIGR00277">
    <property type="entry name" value="HDIG"/>
    <property type="match status" value="1"/>
</dbReference>
<keyword evidence="4" id="KW-0548">Nucleotidyltransferase</keyword>
<gene>
    <name evidence="10" type="ORF">UFOPK2880_00898</name>
    <name evidence="11" type="ORF">UFOPK3004_00462</name>
    <name evidence="12" type="ORF">UFOPK3304_00094</name>
    <name evidence="13" type="ORF">UFOPK3494_00445</name>
    <name evidence="14" type="ORF">UFOPK4134_00434</name>
</gene>
<dbReference type="EMBL" id="CAFBPS010000018">
    <property type="protein sequence ID" value="CAB5023811.1"/>
    <property type="molecule type" value="Genomic_DNA"/>
</dbReference>
<evidence type="ECO:0000256" key="3">
    <source>
        <dbReference type="ARBA" id="ARBA00022694"/>
    </source>
</evidence>
<organism evidence="10">
    <name type="scientific">freshwater metagenome</name>
    <dbReference type="NCBI Taxonomy" id="449393"/>
    <lineage>
        <taxon>unclassified sequences</taxon>
        <taxon>metagenomes</taxon>
        <taxon>ecological metagenomes</taxon>
    </lineage>
</organism>
<keyword evidence="5" id="KW-0479">Metal-binding</keyword>
<dbReference type="EMBL" id="CAEZZP010000048">
    <property type="protein sequence ID" value="CAB4772418.1"/>
    <property type="molecule type" value="Genomic_DNA"/>
</dbReference>
<evidence type="ECO:0000256" key="8">
    <source>
        <dbReference type="SAM" id="Coils"/>
    </source>
</evidence>
<dbReference type="Pfam" id="PF01966">
    <property type="entry name" value="HD"/>
    <property type="match status" value="1"/>
</dbReference>
<evidence type="ECO:0000256" key="2">
    <source>
        <dbReference type="ARBA" id="ARBA00022679"/>
    </source>
</evidence>
<dbReference type="EMBL" id="CAFAAL010000025">
    <property type="protein sequence ID" value="CAB4797574.1"/>
    <property type="molecule type" value="Genomic_DNA"/>
</dbReference>
<dbReference type="InterPro" id="IPR032828">
    <property type="entry name" value="PolyA_RNA-bd"/>
</dbReference>
<keyword evidence="6" id="KW-0547">Nucleotide-binding</keyword>
<evidence type="ECO:0000256" key="6">
    <source>
        <dbReference type="ARBA" id="ARBA00022741"/>
    </source>
</evidence>
<name>A0A6J6VNS7_9ZZZZ</name>
<dbReference type="GO" id="GO:0046872">
    <property type="term" value="F:metal ion binding"/>
    <property type="evidence" value="ECO:0007669"/>
    <property type="project" value="UniProtKB-KW"/>
</dbReference>
<evidence type="ECO:0000313" key="12">
    <source>
        <dbReference type="EMBL" id="CAB4855651.1"/>
    </source>
</evidence>
<evidence type="ECO:0000313" key="10">
    <source>
        <dbReference type="EMBL" id="CAB4772418.1"/>
    </source>
</evidence>
<keyword evidence="7" id="KW-0460">Magnesium</keyword>
<dbReference type="Gene3D" id="1.10.3090.10">
    <property type="entry name" value="cca-adding enzyme, domain 2"/>
    <property type="match status" value="1"/>
</dbReference>
<dbReference type="Pfam" id="PF01743">
    <property type="entry name" value="PolyA_pol"/>
    <property type="match status" value="1"/>
</dbReference>
<sequence>MLRKTTRQVPSPPHSLTPVVPERFAPVLAELSDVSALFRAAGKRLYLVGGTVRDLLGGHASTDIDFDATTNARPDETKRLLSGWADAVWTQGEKFGTIGARKGDRVYEITTHRAEAYHPETRKPDVEYADEIEIDLSRRDFTINAMALELTSDTPTLVDPFNGASDLMTRTLRTPLDPDISFSDDPLRMMRAARFIARFDMTPVPELVEAVRQFKDRLEIVSAERIRDELNKLITIDSPTSGLWFLVDTGLADKFLPELPAMRLENDPIHRHKDVLTHTLAVIENVRRDAHDDFDFRITRLSALFHDVGKPATRGFQEGKGTTFHMHDVKGAKMTKKRLIALRFPNEDVEAITELVRLHLRFHTYEMGWTDSAVRRYVNDAGPLLTELNVLTRCDCTTRNERKAARLAQRMDELEERIVELATKEELKAIRPEMDGLAVMQHLELSAGPEVGKALKFLLEIRLEEGIIGEEEIRRRLDAWWATQSKSS</sequence>
<proteinExistence type="predicted"/>
<keyword evidence="2" id="KW-0808">Transferase</keyword>
<dbReference type="CDD" id="cd05398">
    <property type="entry name" value="NT_ClassII-CCAase"/>
    <property type="match status" value="1"/>
</dbReference>
<evidence type="ECO:0000259" key="9">
    <source>
        <dbReference type="PROSITE" id="PS51831"/>
    </source>
</evidence>
<comment type="cofactor">
    <cofactor evidence="1">
        <name>Mg(2+)</name>
        <dbReference type="ChEBI" id="CHEBI:18420"/>
    </cofactor>
</comment>
<dbReference type="GO" id="GO:0000049">
    <property type="term" value="F:tRNA binding"/>
    <property type="evidence" value="ECO:0007669"/>
    <property type="project" value="TreeGrafter"/>
</dbReference>
<accession>A0A6J6VNS7</accession>
<dbReference type="EMBL" id="CAFBLJ010000002">
    <property type="protein sequence ID" value="CAB4855651.1"/>
    <property type="molecule type" value="Genomic_DNA"/>
</dbReference>
<dbReference type="GO" id="GO:0008033">
    <property type="term" value="P:tRNA processing"/>
    <property type="evidence" value="ECO:0007669"/>
    <property type="project" value="UniProtKB-KW"/>
</dbReference>
<protein>
    <submittedName>
        <fullName evidence="10">Unannotated protein</fullName>
    </submittedName>
</protein>